<dbReference type="AlphaFoldDB" id="A0AA40D8R6"/>
<feature type="compositionally biased region" description="Pro residues" evidence="1">
    <location>
        <begin position="291"/>
        <end position="304"/>
    </location>
</feature>
<dbReference type="Proteomes" id="UP001174997">
    <property type="component" value="Unassembled WGS sequence"/>
</dbReference>
<feature type="compositionally biased region" description="Basic and acidic residues" evidence="1">
    <location>
        <begin position="1"/>
        <end position="29"/>
    </location>
</feature>
<accession>A0AA40D8R6</accession>
<evidence type="ECO:0000313" key="3">
    <source>
        <dbReference type="Proteomes" id="UP001174997"/>
    </source>
</evidence>
<dbReference type="EMBL" id="JAULSY010000075">
    <property type="protein sequence ID" value="KAK0667269.1"/>
    <property type="molecule type" value="Genomic_DNA"/>
</dbReference>
<feature type="region of interest" description="Disordered" evidence="1">
    <location>
        <begin position="361"/>
        <end position="381"/>
    </location>
</feature>
<feature type="compositionally biased region" description="Low complexity" evidence="1">
    <location>
        <begin position="98"/>
        <end position="116"/>
    </location>
</feature>
<feature type="compositionally biased region" description="Pro residues" evidence="1">
    <location>
        <begin position="207"/>
        <end position="218"/>
    </location>
</feature>
<feature type="compositionally biased region" description="Polar residues" evidence="1">
    <location>
        <begin position="255"/>
        <end position="267"/>
    </location>
</feature>
<name>A0AA40D8R6_9PEZI</name>
<gene>
    <name evidence="2" type="ORF">QBC41DRAFT_304519</name>
</gene>
<proteinExistence type="predicted"/>
<protein>
    <submittedName>
        <fullName evidence="2">Uncharacterized protein</fullName>
    </submittedName>
</protein>
<feature type="compositionally biased region" description="Polar residues" evidence="1">
    <location>
        <begin position="35"/>
        <end position="53"/>
    </location>
</feature>
<organism evidence="2 3">
    <name type="scientific">Cercophora samala</name>
    <dbReference type="NCBI Taxonomy" id="330535"/>
    <lineage>
        <taxon>Eukaryota</taxon>
        <taxon>Fungi</taxon>
        <taxon>Dikarya</taxon>
        <taxon>Ascomycota</taxon>
        <taxon>Pezizomycotina</taxon>
        <taxon>Sordariomycetes</taxon>
        <taxon>Sordariomycetidae</taxon>
        <taxon>Sordariales</taxon>
        <taxon>Lasiosphaeriaceae</taxon>
        <taxon>Cercophora</taxon>
    </lineage>
</organism>
<feature type="region of interest" description="Disordered" evidence="1">
    <location>
        <begin position="1"/>
        <end position="345"/>
    </location>
</feature>
<evidence type="ECO:0000313" key="2">
    <source>
        <dbReference type="EMBL" id="KAK0667269.1"/>
    </source>
</evidence>
<sequence length="381" mass="41488">MSSRDGRRSETEEERRQRKREERERKRLAEWYAGRNNSSQEQYNNPDGTNADGNTAYPGYSNAQEGIPGGGSIPDRSTVNPQPERPGDFGNFFAQYDAGSEVSSTSSATVASESVGYASAGTYVPEPEQMATPRPGSVMSNSSSRRSSRTNSSHRPSSSHTSSRPDPVGHRSSSRRSSGHSSRSSSVTYVGSESSSATYVGSMHGSPTPPGTPYVPPEDIPEEDAQDLESLHTATDSEASAYHDNTPTMPRAHPAQQSYAPQQSYVPQQSYAQQATYGAGQQPVYGASREPPLPFKPSFPPAPVPQQVHQEPYTRPLPTTVGPMRRDSSSYQWRTSGLPTPLVPPAVQIRTAAHTAPTTTYTGYTEEEWQQPPGKAPWYDR</sequence>
<comment type="caution">
    <text evidence="2">The sequence shown here is derived from an EMBL/GenBank/DDBJ whole genome shotgun (WGS) entry which is preliminary data.</text>
</comment>
<feature type="compositionally biased region" description="Low complexity" evidence="1">
    <location>
        <begin position="140"/>
        <end position="165"/>
    </location>
</feature>
<feature type="compositionally biased region" description="Low complexity" evidence="1">
    <location>
        <begin position="268"/>
        <end position="282"/>
    </location>
</feature>
<feature type="compositionally biased region" description="Polar residues" evidence="1">
    <location>
        <begin position="329"/>
        <end position="338"/>
    </location>
</feature>
<feature type="compositionally biased region" description="Polar residues" evidence="1">
    <location>
        <begin position="232"/>
        <end position="248"/>
    </location>
</feature>
<feature type="compositionally biased region" description="Low complexity" evidence="1">
    <location>
        <begin position="179"/>
        <end position="196"/>
    </location>
</feature>
<evidence type="ECO:0000256" key="1">
    <source>
        <dbReference type="SAM" id="MobiDB-lite"/>
    </source>
</evidence>
<reference evidence="2" key="1">
    <citation type="submission" date="2023-06" db="EMBL/GenBank/DDBJ databases">
        <title>Genome-scale phylogeny and comparative genomics of the fungal order Sordariales.</title>
        <authorList>
            <consortium name="Lawrence Berkeley National Laboratory"/>
            <person name="Hensen N."/>
            <person name="Bonometti L."/>
            <person name="Westerberg I."/>
            <person name="Brannstrom I.O."/>
            <person name="Guillou S."/>
            <person name="Cros-Aarteil S."/>
            <person name="Calhoun S."/>
            <person name="Haridas S."/>
            <person name="Kuo A."/>
            <person name="Mondo S."/>
            <person name="Pangilinan J."/>
            <person name="Riley R."/>
            <person name="Labutti K."/>
            <person name="Andreopoulos B."/>
            <person name="Lipzen A."/>
            <person name="Chen C."/>
            <person name="Yanf M."/>
            <person name="Daum C."/>
            <person name="Ng V."/>
            <person name="Clum A."/>
            <person name="Steindorff A."/>
            <person name="Ohm R."/>
            <person name="Martin F."/>
            <person name="Silar P."/>
            <person name="Natvig D."/>
            <person name="Lalanne C."/>
            <person name="Gautier V."/>
            <person name="Ament-Velasquez S.L."/>
            <person name="Kruys A."/>
            <person name="Hutchinson M.I."/>
            <person name="Powell A.J."/>
            <person name="Barry K."/>
            <person name="Miller A.N."/>
            <person name="Grigoriev I.V."/>
            <person name="Debuchy R."/>
            <person name="Gladieux P."/>
            <person name="Thoren M.H."/>
            <person name="Johannesson H."/>
        </authorList>
    </citation>
    <scope>NUCLEOTIDE SEQUENCE</scope>
    <source>
        <strain evidence="2">CBS 307.81</strain>
    </source>
</reference>
<keyword evidence="3" id="KW-1185">Reference proteome</keyword>